<dbReference type="PANTHER" id="PTHR33162:SF1">
    <property type="entry name" value="SEC-INDEPENDENT PROTEIN TRANSLOCASE PROTEIN TATA, CHLOROPLASTIC"/>
    <property type="match status" value="1"/>
</dbReference>
<sequence length="157" mass="17764">MEISTTLSLKSISITSSYSSSTLSSSKSLVFSNGGRSNFMNKKSNCLVLNRRSQRGFNCKSMFGLGVPEIVVIAGVATLLFGPKKLPEIGRSFGQTFKSFQQHNSFFDNTTCFIHYRKHNHLHHLLITQRYRLQSCFNETINSNEEKKSWVKVTITT</sequence>
<keyword evidence="4" id="KW-0653">Protein transport</keyword>
<comment type="subcellular location">
    <subcellularLocation>
        <location evidence="1">Membrane</location>
        <topology evidence="1">Single-pass membrane protein</topology>
    </subcellularLocation>
</comment>
<dbReference type="InterPro" id="IPR003369">
    <property type="entry name" value="TatA/B/E"/>
</dbReference>
<keyword evidence="6" id="KW-0811">Translocation</keyword>
<evidence type="ECO:0000256" key="6">
    <source>
        <dbReference type="ARBA" id="ARBA00023010"/>
    </source>
</evidence>
<keyword evidence="2" id="KW-0813">Transport</keyword>
<dbReference type="AlphaFoldDB" id="A0AA41RY12"/>
<evidence type="ECO:0000256" key="3">
    <source>
        <dbReference type="ARBA" id="ARBA00022692"/>
    </source>
</evidence>
<feature type="transmembrane region" description="Helical" evidence="8">
    <location>
        <begin position="62"/>
        <end position="82"/>
    </location>
</feature>
<evidence type="ECO:0000256" key="4">
    <source>
        <dbReference type="ARBA" id="ARBA00022927"/>
    </source>
</evidence>
<dbReference type="Pfam" id="PF02416">
    <property type="entry name" value="TatA_B_E"/>
    <property type="match status" value="1"/>
</dbReference>
<keyword evidence="3 8" id="KW-0812">Transmembrane</keyword>
<evidence type="ECO:0000313" key="9">
    <source>
        <dbReference type="EMBL" id="MCL7026532.1"/>
    </source>
</evidence>
<dbReference type="GO" id="GO:0015031">
    <property type="term" value="P:protein transport"/>
    <property type="evidence" value="ECO:0007669"/>
    <property type="project" value="UniProtKB-KW"/>
</dbReference>
<reference evidence="9" key="1">
    <citation type="submission" date="2022-03" db="EMBL/GenBank/DDBJ databases">
        <title>A functionally conserved STORR gene fusion in Papaver species that diverged 16.8 million years ago.</title>
        <authorList>
            <person name="Catania T."/>
        </authorList>
    </citation>
    <scope>NUCLEOTIDE SEQUENCE</scope>
    <source>
        <strain evidence="9">S-191538</strain>
    </source>
</reference>
<dbReference type="Proteomes" id="UP001177140">
    <property type="component" value="Unassembled WGS sequence"/>
</dbReference>
<keyword evidence="7 8" id="KW-0472">Membrane</keyword>
<dbReference type="GO" id="GO:0016020">
    <property type="term" value="C:membrane"/>
    <property type="evidence" value="ECO:0007669"/>
    <property type="project" value="UniProtKB-SubCell"/>
</dbReference>
<proteinExistence type="predicted"/>
<evidence type="ECO:0000313" key="10">
    <source>
        <dbReference type="Proteomes" id="UP001177140"/>
    </source>
</evidence>
<evidence type="ECO:0000256" key="7">
    <source>
        <dbReference type="ARBA" id="ARBA00023136"/>
    </source>
</evidence>
<organism evidence="9 10">
    <name type="scientific">Papaver nudicaule</name>
    <name type="common">Iceland poppy</name>
    <dbReference type="NCBI Taxonomy" id="74823"/>
    <lineage>
        <taxon>Eukaryota</taxon>
        <taxon>Viridiplantae</taxon>
        <taxon>Streptophyta</taxon>
        <taxon>Embryophyta</taxon>
        <taxon>Tracheophyta</taxon>
        <taxon>Spermatophyta</taxon>
        <taxon>Magnoliopsida</taxon>
        <taxon>Ranunculales</taxon>
        <taxon>Papaveraceae</taxon>
        <taxon>Papaveroideae</taxon>
        <taxon>Papaver</taxon>
    </lineage>
</organism>
<evidence type="ECO:0000256" key="8">
    <source>
        <dbReference type="SAM" id="Phobius"/>
    </source>
</evidence>
<dbReference type="EMBL" id="JAJJMA010057985">
    <property type="protein sequence ID" value="MCL7026532.1"/>
    <property type="molecule type" value="Genomic_DNA"/>
</dbReference>
<keyword evidence="5 8" id="KW-1133">Transmembrane helix</keyword>
<dbReference type="PANTHER" id="PTHR33162">
    <property type="entry name" value="SEC-INDEPENDENT PROTEIN TRANSLOCASE PROTEIN TATA, CHLOROPLASTIC"/>
    <property type="match status" value="1"/>
</dbReference>
<name>A0AA41RY12_PAPNU</name>
<keyword evidence="10" id="KW-1185">Reference proteome</keyword>
<evidence type="ECO:0000256" key="5">
    <source>
        <dbReference type="ARBA" id="ARBA00022989"/>
    </source>
</evidence>
<protein>
    <submittedName>
        <fullName evidence="9">Uncharacterized protein</fullName>
    </submittedName>
</protein>
<evidence type="ECO:0000256" key="2">
    <source>
        <dbReference type="ARBA" id="ARBA00022448"/>
    </source>
</evidence>
<dbReference type="Gene3D" id="1.20.5.3310">
    <property type="match status" value="1"/>
</dbReference>
<evidence type="ECO:0000256" key="1">
    <source>
        <dbReference type="ARBA" id="ARBA00004167"/>
    </source>
</evidence>
<accession>A0AA41RY12</accession>
<gene>
    <name evidence="9" type="ORF">MKW94_019270</name>
</gene>
<comment type="caution">
    <text evidence="9">The sequence shown here is derived from an EMBL/GenBank/DDBJ whole genome shotgun (WGS) entry which is preliminary data.</text>
</comment>